<protein>
    <submittedName>
        <fullName evidence="1">Type II toxin-antitoxin system RelE/ParE family toxin</fullName>
    </submittedName>
</protein>
<reference evidence="1 2" key="1">
    <citation type="submission" date="2019-03" db="EMBL/GenBank/DDBJ databases">
        <title>Primorskyibacter sp. SS33 isolated from sediments.</title>
        <authorList>
            <person name="Xunke S."/>
        </authorList>
    </citation>
    <scope>NUCLEOTIDE SEQUENCE [LARGE SCALE GENOMIC DNA]</scope>
    <source>
        <strain evidence="1 2">SS33</strain>
    </source>
</reference>
<dbReference type="EMBL" id="SNAA01000008">
    <property type="protein sequence ID" value="TDL79608.1"/>
    <property type="molecule type" value="Genomic_DNA"/>
</dbReference>
<proteinExistence type="predicted"/>
<comment type="caution">
    <text evidence="1">The sequence shown here is derived from an EMBL/GenBank/DDBJ whole genome shotgun (WGS) entry which is preliminary data.</text>
</comment>
<gene>
    <name evidence="1" type="ORF">E2L08_08345</name>
</gene>
<sequence>MLGRRVRVFVGKAFRKWAGSEAISDEDLCAAAKEAFDGNVEADLGGYLFKKRIARTGGGKSGGFRTIIGFRKKKSDRIFFLYGFPKSSRSNITRREKDALSVNAKALIEADDSQIDALKAKGAIAELECEA</sequence>
<dbReference type="OrthoDB" id="9812066at2"/>
<evidence type="ECO:0000313" key="2">
    <source>
        <dbReference type="Proteomes" id="UP000295701"/>
    </source>
</evidence>
<dbReference type="PIRSF" id="PIRSF018634">
    <property type="entry name" value="UCP018634"/>
    <property type="match status" value="1"/>
</dbReference>
<dbReference type="Proteomes" id="UP000295701">
    <property type="component" value="Unassembled WGS sequence"/>
</dbReference>
<evidence type="ECO:0000313" key="1">
    <source>
        <dbReference type="EMBL" id="TDL79608.1"/>
    </source>
</evidence>
<dbReference type="AlphaFoldDB" id="A0A4R6ABB3"/>
<name>A0A4R6ABB3_9RHOB</name>
<accession>A0A4R6ABB3</accession>
<organism evidence="1 2">
    <name type="scientific">Palleronia sediminis</name>
    <dbReference type="NCBI Taxonomy" id="2547833"/>
    <lineage>
        <taxon>Bacteria</taxon>
        <taxon>Pseudomonadati</taxon>
        <taxon>Pseudomonadota</taxon>
        <taxon>Alphaproteobacteria</taxon>
        <taxon>Rhodobacterales</taxon>
        <taxon>Roseobacteraceae</taxon>
        <taxon>Palleronia</taxon>
    </lineage>
</organism>
<dbReference type="Pfam" id="PF06296">
    <property type="entry name" value="RelE"/>
    <property type="match status" value="1"/>
</dbReference>
<dbReference type="InterPro" id="IPR009387">
    <property type="entry name" value="HigB-2"/>
</dbReference>
<keyword evidence="2" id="KW-1185">Reference proteome</keyword>